<protein>
    <submittedName>
        <fullName evidence="1">Uncharacterized protein</fullName>
    </submittedName>
</protein>
<gene>
    <name evidence="1" type="ORF">H9785_02060</name>
</gene>
<reference evidence="1" key="1">
    <citation type="journal article" date="2021" name="PeerJ">
        <title>Extensive microbial diversity within the chicken gut microbiome revealed by metagenomics and culture.</title>
        <authorList>
            <person name="Gilroy R."/>
            <person name="Ravi A."/>
            <person name="Getino M."/>
            <person name="Pursley I."/>
            <person name="Horton D.L."/>
            <person name="Alikhan N.F."/>
            <person name="Baker D."/>
            <person name="Gharbi K."/>
            <person name="Hall N."/>
            <person name="Watson M."/>
            <person name="Adriaenssens E.M."/>
            <person name="Foster-Nyarko E."/>
            <person name="Jarju S."/>
            <person name="Secka A."/>
            <person name="Antonio M."/>
            <person name="Oren A."/>
            <person name="Chaudhuri R.R."/>
            <person name="La Ragione R."/>
            <person name="Hildebrand F."/>
            <person name="Pallen M.J."/>
        </authorList>
    </citation>
    <scope>NUCLEOTIDE SEQUENCE</scope>
    <source>
        <strain evidence="1">ChiHecec1B25-7008</strain>
    </source>
</reference>
<sequence length="144" mass="16137">MDKETYSFMCPSGIASFSFRFSDRAMQWLCGTTTDDNGRETGNFTLFGDLLARMALTDGAAKGFHRPLMLSAGQAQYSEEQLSSQWNMGRKRIRNLLATLTEMGLIDTCRSRVASVMTFPCLIGWKTADSGITSNPFIHEQREE</sequence>
<accession>A0A9D2HP53</accession>
<dbReference type="AlphaFoldDB" id="A0A9D2HP53"/>
<dbReference type="EMBL" id="DWZE01000026">
    <property type="protein sequence ID" value="HJA82749.1"/>
    <property type="molecule type" value="Genomic_DNA"/>
</dbReference>
<organism evidence="1 2">
    <name type="scientific">Candidatus Bacteroides intestinavium</name>
    <dbReference type="NCBI Taxonomy" id="2838469"/>
    <lineage>
        <taxon>Bacteria</taxon>
        <taxon>Pseudomonadati</taxon>
        <taxon>Bacteroidota</taxon>
        <taxon>Bacteroidia</taxon>
        <taxon>Bacteroidales</taxon>
        <taxon>Bacteroidaceae</taxon>
        <taxon>Bacteroides</taxon>
    </lineage>
</organism>
<evidence type="ECO:0000313" key="1">
    <source>
        <dbReference type="EMBL" id="HJA82749.1"/>
    </source>
</evidence>
<name>A0A9D2HP53_9BACE</name>
<comment type="caution">
    <text evidence="1">The sequence shown here is derived from an EMBL/GenBank/DDBJ whole genome shotgun (WGS) entry which is preliminary data.</text>
</comment>
<dbReference type="Proteomes" id="UP000823860">
    <property type="component" value="Unassembled WGS sequence"/>
</dbReference>
<proteinExistence type="predicted"/>
<evidence type="ECO:0000313" key="2">
    <source>
        <dbReference type="Proteomes" id="UP000823860"/>
    </source>
</evidence>
<reference evidence="1" key="2">
    <citation type="submission" date="2021-04" db="EMBL/GenBank/DDBJ databases">
        <authorList>
            <person name="Gilroy R."/>
        </authorList>
    </citation>
    <scope>NUCLEOTIDE SEQUENCE</scope>
    <source>
        <strain evidence="1">ChiHecec1B25-7008</strain>
    </source>
</reference>